<comment type="caution">
    <text evidence="1">The sequence shown here is derived from an EMBL/GenBank/DDBJ whole genome shotgun (WGS) entry which is preliminary data.</text>
</comment>
<name>A0ABQ3XGR9_9ACTN</name>
<dbReference type="Proteomes" id="UP000612282">
    <property type="component" value="Unassembled WGS sequence"/>
</dbReference>
<sequence>MNPLERRLVWLGYEEFTPLPQFAIEVAGEPGDDPANGPLAFARRILGELLERGWVELYRSDPWLDGPVTLIPVEDRQRYLGDDSCWHWREDDEEDLSMVWYGTTDEGYDAYTAG</sequence>
<accession>A0ABQ3XGR9</accession>
<gene>
    <name evidence="1" type="ORF">Aco03nite_060830</name>
</gene>
<reference evidence="1 2" key="1">
    <citation type="submission" date="2021-01" db="EMBL/GenBank/DDBJ databases">
        <title>Whole genome shotgun sequence of Actinoplanes couchii NBRC 106145.</title>
        <authorList>
            <person name="Komaki H."/>
            <person name="Tamura T."/>
        </authorList>
    </citation>
    <scope>NUCLEOTIDE SEQUENCE [LARGE SCALE GENOMIC DNA]</scope>
    <source>
        <strain evidence="1 2">NBRC 106145</strain>
    </source>
</reference>
<dbReference type="RefSeq" id="WP_203800819.1">
    <property type="nucleotide sequence ID" value="NZ_BAAAQE010000099.1"/>
</dbReference>
<evidence type="ECO:0000313" key="2">
    <source>
        <dbReference type="Proteomes" id="UP000612282"/>
    </source>
</evidence>
<organism evidence="1 2">
    <name type="scientific">Actinoplanes couchii</name>
    <dbReference type="NCBI Taxonomy" id="403638"/>
    <lineage>
        <taxon>Bacteria</taxon>
        <taxon>Bacillati</taxon>
        <taxon>Actinomycetota</taxon>
        <taxon>Actinomycetes</taxon>
        <taxon>Micromonosporales</taxon>
        <taxon>Micromonosporaceae</taxon>
        <taxon>Actinoplanes</taxon>
    </lineage>
</organism>
<proteinExistence type="predicted"/>
<evidence type="ECO:0000313" key="1">
    <source>
        <dbReference type="EMBL" id="GID57679.1"/>
    </source>
</evidence>
<dbReference type="EMBL" id="BOMG01000075">
    <property type="protein sequence ID" value="GID57679.1"/>
    <property type="molecule type" value="Genomic_DNA"/>
</dbReference>
<protein>
    <submittedName>
        <fullName evidence="1">Uncharacterized protein</fullName>
    </submittedName>
</protein>
<keyword evidence="2" id="KW-1185">Reference proteome</keyword>